<proteinExistence type="predicted"/>
<evidence type="ECO:0000256" key="1">
    <source>
        <dbReference type="SAM" id="MobiDB-lite"/>
    </source>
</evidence>
<sequence length="216" mass="23214">MDNDWAWATHDHNPGFCLTFVRDRDPATVADLLGGGPPQSMTREDATHTYPLTLPGSVLRLGATKTWTYCYEDRAPTASRKALRERLSDGTDVVQVVKSGDGMTIARRLNNRSTVEQFEPGPTATPRGDHPAILLELVTRALTHQPHTSRLAAALHAAGEYVGAVVTRQDLDGPLPTSYSTHPAQPTTPPATSAPAVLGRRLATITIPGQPGDHTT</sequence>
<dbReference type="Pfam" id="PF20062">
    <property type="entry name" value="DUF6461"/>
    <property type="match status" value="1"/>
</dbReference>
<evidence type="ECO:0000313" key="2">
    <source>
        <dbReference type="EMBL" id="MCM4078888.1"/>
    </source>
</evidence>
<dbReference type="Proteomes" id="UP001523216">
    <property type="component" value="Unassembled WGS sequence"/>
</dbReference>
<dbReference type="InterPro" id="IPR045592">
    <property type="entry name" value="DUF6461"/>
</dbReference>
<reference evidence="2 3" key="1">
    <citation type="submission" date="2022-06" db="EMBL/GenBank/DDBJ databases">
        <title>Actinoplanes abujensis sp. nov., isolated from Nigerian arid soil.</title>
        <authorList>
            <person name="Ding P."/>
        </authorList>
    </citation>
    <scope>NUCLEOTIDE SEQUENCE [LARGE SCALE GENOMIC DNA]</scope>
    <source>
        <strain evidence="3">TRM88002</strain>
    </source>
</reference>
<comment type="caution">
    <text evidence="2">The sequence shown here is derived from an EMBL/GenBank/DDBJ whole genome shotgun (WGS) entry which is preliminary data.</text>
</comment>
<feature type="compositionally biased region" description="Low complexity" evidence="1">
    <location>
        <begin position="181"/>
        <end position="194"/>
    </location>
</feature>
<gene>
    <name evidence="2" type="ORF">LXN57_15050</name>
</gene>
<evidence type="ECO:0000313" key="3">
    <source>
        <dbReference type="Proteomes" id="UP001523216"/>
    </source>
</evidence>
<accession>A0ABT0Y078</accession>
<dbReference type="RefSeq" id="WP_251798780.1">
    <property type="nucleotide sequence ID" value="NZ_JAMQOL010000017.1"/>
</dbReference>
<organism evidence="2 3">
    <name type="scientific">Paractinoplanes hotanensis</name>
    <dbReference type="NCBI Taxonomy" id="2906497"/>
    <lineage>
        <taxon>Bacteria</taxon>
        <taxon>Bacillati</taxon>
        <taxon>Actinomycetota</taxon>
        <taxon>Actinomycetes</taxon>
        <taxon>Micromonosporales</taxon>
        <taxon>Micromonosporaceae</taxon>
        <taxon>Paractinoplanes</taxon>
    </lineage>
</organism>
<name>A0ABT0Y078_9ACTN</name>
<dbReference type="EMBL" id="JAMQOL010000017">
    <property type="protein sequence ID" value="MCM4078888.1"/>
    <property type="molecule type" value="Genomic_DNA"/>
</dbReference>
<feature type="region of interest" description="Disordered" evidence="1">
    <location>
        <begin position="173"/>
        <end position="194"/>
    </location>
</feature>
<protein>
    <submittedName>
        <fullName evidence="2">DUF6461 domain-containing protein</fullName>
    </submittedName>
</protein>
<keyword evidence="3" id="KW-1185">Reference proteome</keyword>